<organism evidence="1 2">
    <name type="scientific">Apatococcus lobatus</name>
    <dbReference type="NCBI Taxonomy" id="904363"/>
    <lineage>
        <taxon>Eukaryota</taxon>
        <taxon>Viridiplantae</taxon>
        <taxon>Chlorophyta</taxon>
        <taxon>core chlorophytes</taxon>
        <taxon>Trebouxiophyceae</taxon>
        <taxon>Chlorellales</taxon>
        <taxon>Chlorellaceae</taxon>
        <taxon>Apatococcus</taxon>
    </lineage>
</organism>
<dbReference type="EMBL" id="JALJOS010000091">
    <property type="protein sequence ID" value="KAK9816088.1"/>
    <property type="molecule type" value="Genomic_DNA"/>
</dbReference>
<gene>
    <name evidence="1" type="ORF">WJX74_001204</name>
</gene>
<name>A0AAW1Q5D8_9CHLO</name>
<protein>
    <submittedName>
        <fullName evidence="1">Uncharacterized protein</fullName>
    </submittedName>
</protein>
<evidence type="ECO:0000313" key="1">
    <source>
        <dbReference type="EMBL" id="KAK9816088.1"/>
    </source>
</evidence>
<proteinExistence type="predicted"/>
<comment type="caution">
    <text evidence="1">The sequence shown here is derived from an EMBL/GenBank/DDBJ whole genome shotgun (WGS) entry which is preliminary data.</text>
</comment>
<keyword evidence="2" id="KW-1185">Reference proteome</keyword>
<accession>A0AAW1Q5D8</accession>
<reference evidence="1 2" key="1">
    <citation type="journal article" date="2024" name="Nat. Commun.">
        <title>Phylogenomics reveals the evolutionary origins of lichenization in chlorophyte algae.</title>
        <authorList>
            <person name="Puginier C."/>
            <person name="Libourel C."/>
            <person name="Otte J."/>
            <person name="Skaloud P."/>
            <person name="Haon M."/>
            <person name="Grisel S."/>
            <person name="Petersen M."/>
            <person name="Berrin J.G."/>
            <person name="Delaux P.M."/>
            <person name="Dal Grande F."/>
            <person name="Keller J."/>
        </authorList>
    </citation>
    <scope>NUCLEOTIDE SEQUENCE [LARGE SCALE GENOMIC DNA]</scope>
    <source>
        <strain evidence="1 2">SAG 2145</strain>
    </source>
</reference>
<dbReference type="AlphaFoldDB" id="A0AAW1Q5D8"/>
<sequence length="130" mass="14419">MRWADGDRHCISRPTGICPAIVPSPETDPDAVRLTLRLIERTPCLRCFGVSLWLCRDDALLDDFVRATCSALRPRFEASLSWPVACVFRGRWTDQRSVTGTLATIERFLLSRGGLSLADGPISICLDVKA</sequence>
<evidence type="ECO:0000313" key="2">
    <source>
        <dbReference type="Proteomes" id="UP001438707"/>
    </source>
</evidence>
<dbReference type="Proteomes" id="UP001438707">
    <property type="component" value="Unassembled WGS sequence"/>
</dbReference>